<keyword evidence="2" id="KW-1185">Reference proteome</keyword>
<sequence>MKMLRTVSEYYQIKCRQLTDDLLDKKNWQPKTVIVLSHLMPAYEDLLHLTKPTRRNHPTIRESHSFPSSLILRSFVSRIYQHRVISYLSPCSSHSPIKLRTSDALLFVGPPPNHHFQHAL</sequence>
<reference evidence="1" key="2">
    <citation type="submission" date="2014-02" db="EMBL/GenBank/DDBJ databases">
        <title>Complete DNA sequence of /Kuraishia capsulata/ illustrates novel genomic features among budding yeasts (/Saccharomycotina/).</title>
        <authorList>
            <person name="Morales L."/>
            <person name="Noel B."/>
            <person name="Porcel B."/>
            <person name="Marcet-Houben M."/>
            <person name="Hullo M-F."/>
            <person name="Sacerdot C."/>
            <person name="Tekaia F."/>
            <person name="Leh-Louis V."/>
            <person name="Despons L."/>
            <person name="Khanna V."/>
            <person name="Aury J-M."/>
            <person name="Barbe V."/>
            <person name="Couloux A."/>
            <person name="Labadie K."/>
            <person name="Pelletier E."/>
            <person name="Souciet J-L."/>
            <person name="Boekhout T."/>
            <person name="Gabaldon T."/>
            <person name="Wincker P."/>
            <person name="Dujon B."/>
        </authorList>
    </citation>
    <scope>NUCLEOTIDE SEQUENCE</scope>
    <source>
        <strain evidence="1">CBS 1993</strain>
    </source>
</reference>
<protein>
    <submittedName>
        <fullName evidence="1">Uncharacterized protein</fullName>
    </submittedName>
</protein>
<gene>
    <name evidence="1" type="ORF">KUCA_T00001837001</name>
</gene>
<dbReference type="AlphaFoldDB" id="W6MIA1"/>
<accession>W6MIA1</accession>
<dbReference type="RefSeq" id="XP_022457877.1">
    <property type="nucleotide sequence ID" value="XM_022604058.1"/>
</dbReference>
<evidence type="ECO:0000313" key="2">
    <source>
        <dbReference type="Proteomes" id="UP000019384"/>
    </source>
</evidence>
<reference evidence="1" key="1">
    <citation type="submission" date="2013-12" db="EMBL/GenBank/DDBJ databases">
        <authorList>
            <person name="Genoscope - CEA"/>
        </authorList>
    </citation>
    <scope>NUCLEOTIDE SEQUENCE</scope>
    <source>
        <strain evidence="1">CBS 1993</strain>
    </source>
</reference>
<dbReference type="EMBL" id="HG793126">
    <property type="protein sequence ID" value="CDK25866.1"/>
    <property type="molecule type" value="Genomic_DNA"/>
</dbReference>
<dbReference type="HOGENOM" id="CLU_2050019_0_0_1"/>
<dbReference type="Proteomes" id="UP000019384">
    <property type="component" value="Unassembled WGS sequence"/>
</dbReference>
<name>W6MIA1_9ASCO</name>
<evidence type="ECO:0000313" key="1">
    <source>
        <dbReference type="EMBL" id="CDK25866.1"/>
    </source>
</evidence>
<dbReference type="GeneID" id="34519265"/>
<proteinExistence type="predicted"/>
<organism evidence="1 2">
    <name type="scientific">Kuraishia capsulata CBS 1993</name>
    <dbReference type="NCBI Taxonomy" id="1382522"/>
    <lineage>
        <taxon>Eukaryota</taxon>
        <taxon>Fungi</taxon>
        <taxon>Dikarya</taxon>
        <taxon>Ascomycota</taxon>
        <taxon>Saccharomycotina</taxon>
        <taxon>Pichiomycetes</taxon>
        <taxon>Pichiales</taxon>
        <taxon>Pichiaceae</taxon>
        <taxon>Kuraishia</taxon>
    </lineage>
</organism>